<evidence type="ECO:0000313" key="3">
    <source>
        <dbReference type="Proteomes" id="UP001237642"/>
    </source>
</evidence>
<proteinExistence type="predicted"/>
<evidence type="ECO:0000256" key="1">
    <source>
        <dbReference type="SAM" id="MobiDB-lite"/>
    </source>
</evidence>
<accession>A0AAD8GWI9</accession>
<feature type="region of interest" description="Disordered" evidence="1">
    <location>
        <begin position="1"/>
        <end position="71"/>
    </location>
</feature>
<dbReference type="AlphaFoldDB" id="A0AAD8GWI9"/>
<protein>
    <submittedName>
        <fullName evidence="2">Uncharacterized protein</fullName>
    </submittedName>
</protein>
<reference evidence="2" key="1">
    <citation type="submission" date="2023-02" db="EMBL/GenBank/DDBJ databases">
        <title>Genome of toxic invasive species Heracleum sosnowskyi carries increased number of genes despite the absence of recent whole-genome duplications.</title>
        <authorList>
            <person name="Schelkunov M."/>
            <person name="Shtratnikova V."/>
            <person name="Makarenko M."/>
            <person name="Klepikova A."/>
            <person name="Omelchenko D."/>
            <person name="Novikova G."/>
            <person name="Obukhova E."/>
            <person name="Bogdanov V."/>
            <person name="Penin A."/>
            <person name="Logacheva M."/>
        </authorList>
    </citation>
    <scope>NUCLEOTIDE SEQUENCE</scope>
    <source>
        <strain evidence="2">Hsosn_3</strain>
        <tissue evidence="2">Leaf</tissue>
    </source>
</reference>
<organism evidence="2 3">
    <name type="scientific">Heracleum sosnowskyi</name>
    <dbReference type="NCBI Taxonomy" id="360622"/>
    <lineage>
        <taxon>Eukaryota</taxon>
        <taxon>Viridiplantae</taxon>
        <taxon>Streptophyta</taxon>
        <taxon>Embryophyta</taxon>
        <taxon>Tracheophyta</taxon>
        <taxon>Spermatophyta</taxon>
        <taxon>Magnoliopsida</taxon>
        <taxon>eudicotyledons</taxon>
        <taxon>Gunneridae</taxon>
        <taxon>Pentapetalae</taxon>
        <taxon>asterids</taxon>
        <taxon>campanulids</taxon>
        <taxon>Apiales</taxon>
        <taxon>Apiaceae</taxon>
        <taxon>Apioideae</taxon>
        <taxon>apioid superclade</taxon>
        <taxon>Tordylieae</taxon>
        <taxon>Tordyliinae</taxon>
        <taxon>Heracleum</taxon>
    </lineage>
</organism>
<keyword evidence="3" id="KW-1185">Reference proteome</keyword>
<evidence type="ECO:0000313" key="2">
    <source>
        <dbReference type="EMBL" id="KAK1355971.1"/>
    </source>
</evidence>
<feature type="region of interest" description="Disordered" evidence="1">
    <location>
        <begin position="88"/>
        <end position="141"/>
    </location>
</feature>
<feature type="compositionally biased region" description="Low complexity" evidence="1">
    <location>
        <begin position="1"/>
        <end position="18"/>
    </location>
</feature>
<dbReference type="EMBL" id="JAUIZM010000011">
    <property type="protein sequence ID" value="KAK1355971.1"/>
    <property type="molecule type" value="Genomic_DNA"/>
</dbReference>
<comment type="caution">
    <text evidence="2">The sequence shown here is derived from an EMBL/GenBank/DDBJ whole genome shotgun (WGS) entry which is preliminary data.</text>
</comment>
<gene>
    <name evidence="2" type="ORF">POM88_049227</name>
</gene>
<reference evidence="2" key="2">
    <citation type="submission" date="2023-05" db="EMBL/GenBank/DDBJ databases">
        <authorList>
            <person name="Schelkunov M.I."/>
        </authorList>
    </citation>
    <scope>NUCLEOTIDE SEQUENCE</scope>
    <source>
        <strain evidence="2">Hsosn_3</strain>
        <tissue evidence="2">Leaf</tissue>
    </source>
</reference>
<dbReference type="Proteomes" id="UP001237642">
    <property type="component" value="Unassembled WGS sequence"/>
</dbReference>
<name>A0AAD8GWI9_9APIA</name>
<sequence>MSPIHLEAQASLESASSAPVPGCIDASNILPSVPSASTQWKASEKLSDSSGANPVALIGSAGSLPLTNPTIEPLPTICQEIEKIQSSRSLTHVGHDDDVQWSEESSQLQPPAPPPPLEQQQEELKQQLEEQSPFLRGGSSS</sequence>